<evidence type="ECO:0000313" key="2">
    <source>
        <dbReference type="Proteomes" id="UP000486351"/>
    </source>
</evidence>
<reference evidence="1 2" key="1">
    <citation type="submission" date="2018-09" db="EMBL/GenBank/DDBJ databases">
        <title>Genomic investigation of the strawberry pathogen Phytophthora fragariae indicates pathogenicity is determined by transcriptional variation in three key races.</title>
        <authorList>
            <person name="Adams T.M."/>
            <person name="Armitage A.D."/>
            <person name="Sobczyk M.K."/>
            <person name="Bates H.J."/>
            <person name="Dunwell J.M."/>
            <person name="Nellist C.F."/>
            <person name="Harrison R.J."/>
        </authorList>
    </citation>
    <scope>NUCLEOTIDE SEQUENCE [LARGE SCALE GENOMIC DNA]</scope>
    <source>
        <strain evidence="1 2">NOV-77</strain>
    </source>
</reference>
<gene>
    <name evidence="1" type="ORF">PF008_g987</name>
</gene>
<dbReference type="Proteomes" id="UP000486351">
    <property type="component" value="Unassembled WGS sequence"/>
</dbReference>
<accession>A0A6G0SM61</accession>
<organism evidence="1 2">
    <name type="scientific">Phytophthora fragariae</name>
    <dbReference type="NCBI Taxonomy" id="53985"/>
    <lineage>
        <taxon>Eukaryota</taxon>
        <taxon>Sar</taxon>
        <taxon>Stramenopiles</taxon>
        <taxon>Oomycota</taxon>
        <taxon>Peronosporomycetes</taxon>
        <taxon>Peronosporales</taxon>
        <taxon>Peronosporaceae</taxon>
        <taxon>Phytophthora</taxon>
    </lineage>
</organism>
<name>A0A6G0SM61_9STRA</name>
<protein>
    <submittedName>
        <fullName evidence="1">Uncharacterized protein</fullName>
    </submittedName>
</protein>
<sequence>MLAAVSRPRTRPEGSLVDGKLGIWAFTKQVAMIVVESAAVDEEDVMEGVCPAGMRNSAAMRNATGMDDDTGGLAYMGDGTGSIAYKGDGPDMCDNRGNSAGIASAGSMAKTRAEWRARQWAPALTVWRAWRARGSWITVLAAPSSRADRRA</sequence>
<dbReference type="EMBL" id="QXFY01000022">
    <property type="protein sequence ID" value="KAE9361509.1"/>
    <property type="molecule type" value="Genomic_DNA"/>
</dbReference>
<dbReference type="AlphaFoldDB" id="A0A6G0SM61"/>
<proteinExistence type="predicted"/>
<evidence type="ECO:0000313" key="1">
    <source>
        <dbReference type="EMBL" id="KAE9361509.1"/>
    </source>
</evidence>
<comment type="caution">
    <text evidence="1">The sequence shown here is derived from an EMBL/GenBank/DDBJ whole genome shotgun (WGS) entry which is preliminary data.</text>
</comment>